<sequence length="436" mass="47927">MKIALISEHASPLALAGGVDTGGQNIYVAHVARQLQRAGHQVDVFTRRDRALLPPISLMDGIRVVHVPAGPPTQLPKEKLLPHMGEFASFVVDFCSREAQPYDVVHANFFMSGIAGLAAKDALRVPLVMTFHALGRVRRLHQGASDGFPDERFAIEDEIVRRADCVIAECPADESDLIEHYRAEPKRIAVVACGFDPEEFAPVERREARRHVGWPRDEFAVLQLGRLVRRKGIDNVVQSIAALQAGYGVKARLYIVGGDADTPNELATPEIARLRGVAHRYGIEDRVVFVGRRERAALRYYYSAADVFVTTPWYEPFGITPLEAMACATPVIGADVGGIRHSVRHGETGWLVPARDPHALAARLHALYADPEQARAMGKAGRARAEAYFTWRRIGLELEEIYARLVGSRAAPSSRRRADADSESAAAQSLRVVGSM</sequence>
<accession>A0A2S4LTP5</accession>
<organism evidence="4 5">
    <name type="scientific">Paraburkholderia eburnea</name>
    <dbReference type="NCBI Taxonomy" id="1189126"/>
    <lineage>
        <taxon>Bacteria</taxon>
        <taxon>Pseudomonadati</taxon>
        <taxon>Pseudomonadota</taxon>
        <taxon>Betaproteobacteria</taxon>
        <taxon>Burkholderiales</taxon>
        <taxon>Burkholderiaceae</taxon>
        <taxon>Paraburkholderia</taxon>
    </lineage>
</organism>
<evidence type="ECO:0000313" key="4">
    <source>
        <dbReference type="EMBL" id="POR45808.1"/>
    </source>
</evidence>
<dbReference type="Proteomes" id="UP000237381">
    <property type="component" value="Unassembled WGS sequence"/>
</dbReference>
<evidence type="ECO:0000259" key="2">
    <source>
        <dbReference type="Pfam" id="PF00534"/>
    </source>
</evidence>
<dbReference type="OrthoDB" id="433681at2"/>
<evidence type="ECO:0000256" key="1">
    <source>
        <dbReference type="SAM" id="MobiDB-lite"/>
    </source>
</evidence>
<dbReference type="Gene3D" id="3.40.50.2000">
    <property type="entry name" value="Glycogen Phosphorylase B"/>
    <property type="match status" value="2"/>
</dbReference>
<reference evidence="4 5" key="1">
    <citation type="submission" date="2018-01" db="EMBL/GenBank/DDBJ databases">
        <title>Genomic Encyclopedia of Type Strains, Phase III (KMG-III): the genomes of soil and plant-associated and newly described type strains.</title>
        <authorList>
            <person name="Whitman W."/>
        </authorList>
    </citation>
    <scope>NUCLEOTIDE SEQUENCE [LARGE SCALE GENOMIC DNA]</scope>
    <source>
        <strain evidence="4 5">JCM 18070</strain>
    </source>
</reference>
<dbReference type="AlphaFoldDB" id="A0A2S4LTP5"/>
<keyword evidence="5" id="KW-1185">Reference proteome</keyword>
<dbReference type="RefSeq" id="WP_103707605.1">
    <property type="nucleotide sequence ID" value="NZ_PQGA01000029.1"/>
</dbReference>
<dbReference type="InterPro" id="IPR050194">
    <property type="entry name" value="Glycosyltransferase_grp1"/>
</dbReference>
<evidence type="ECO:0000259" key="3">
    <source>
        <dbReference type="Pfam" id="PF13579"/>
    </source>
</evidence>
<dbReference type="InterPro" id="IPR001296">
    <property type="entry name" value="Glyco_trans_1"/>
</dbReference>
<feature type="region of interest" description="Disordered" evidence="1">
    <location>
        <begin position="413"/>
        <end position="436"/>
    </location>
</feature>
<dbReference type="EMBL" id="PQGA01000029">
    <property type="protein sequence ID" value="POR45808.1"/>
    <property type="molecule type" value="Genomic_DNA"/>
</dbReference>
<proteinExistence type="predicted"/>
<evidence type="ECO:0000313" key="5">
    <source>
        <dbReference type="Proteomes" id="UP000237381"/>
    </source>
</evidence>
<gene>
    <name evidence="4" type="ORF">B0G62_12933</name>
</gene>
<dbReference type="InterPro" id="IPR028098">
    <property type="entry name" value="Glyco_trans_4-like_N"/>
</dbReference>
<dbReference type="PANTHER" id="PTHR45947">
    <property type="entry name" value="SULFOQUINOVOSYL TRANSFERASE SQD2"/>
    <property type="match status" value="1"/>
</dbReference>
<feature type="domain" description="Glycosyl transferase family 1" evidence="2">
    <location>
        <begin position="205"/>
        <end position="383"/>
    </location>
</feature>
<name>A0A2S4LTP5_9BURK</name>
<dbReference type="Pfam" id="PF00534">
    <property type="entry name" value="Glycos_transf_1"/>
    <property type="match status" value="1"/>
</dbReference>
<dbReference type="GO" id="GO:0016758">
    <property type="term" value="F:hexosyltransferase activity"/>
    <property type="evidence" value="ECO:0007669"/>
    <property type="project" value="TreeGrafter"/>
</dbReference>
<protein>
    <submittedName>
        <fullName evidence="4">Glycosyltransferase involved in cell wall biosynthesis</fullName>
    </submittedName>
</protein>
<dbReference type="SUPFAM" id="SSF53756">
    <property type="entry name" value="UDP-Glycosyltransferase/glycogen phosphorylase"/>
    <property type="match status" value="1"/>
</dbReference>
<dbReference type="Pfam" id="PF13579">
    <property type="entry name" value="Glyco_trans_4_4"/>
    <property type="match status" value="1"/>
</dbReference>
<keyword evidence="4" id="KW-0808">Transferase</keyword>
<dbReference type="PANTHER" id="PTHR45947:SF3">
    <property type="entry name" value="SULFOQUINOVOSYL TRANSFERASE SQD2"/>
    <property type="match status" value="1"/>
</dbReference>
<comment type="caution">
    <text evidence="4">The sequence shown here is derived from an EMBL/GenBank/DDBJ whole genome shotgun (WGS) entry which is preliminary data.</text>
</comment>
<feature type="domain" description="Glycosyltransferase subfamily 4-like N-terminal" evidence="3">
    <location>
        <begin position="22"/>
        <end position="194"/>
    </location>
</feature>